<proteinExistence type="predicted"/>
<dbReference type="Gene3D" id="2.50.20.20">
    <property type="match status" value="1"/>
</dbReference>
<sequence>MKHKSWMIISLLFIMLVSAACSSAEGEKAKEVFAKSSEASKSLDSLAMSINMTQNISLQSPKGTDTTGSMPMNMPIKTTIDSKMQMDPIAFHQTIEIFGQTVEQYYSDRGMYMSQPGKDGWFKAPKEIVEQLNQVSAAQQTPAKQLETLQEYVDEFNLEEKEDSYILSFSSKGEDVQKLIKKTMTESMPKELLPEDLLKGLTVEKASYTLTINKDTYYPEAIESAMDFTMEMDGEKASISQEMSGTYSKFNEVGEITIPQEVIDHAKEMPGLSSLPQ</sequence>
<gene>
    <name evidence="2" type="ORF">MUO15_20255</name>
</gene>
<name>A0ABY4HAE4_9BACI</name>
<dbReference type="InterPro" id="IPR046720">
    <property type="entry name" value="DUF6612"/>
</dbReference>
<organism evidence="2 3">
    <name type="scientific">Halobacillus amylolyticus</name>
    <dbReference type="NCBI Taxonomy" id="2932259"/>
    <lineage>
        <taxon>Bacteria</taxon>
        <taxon>Bacillati</taxon>
        <taxon>Bacillota</taxon>
        <taxon>Bacilli</taxon>
        <taxon>Bacillales</taxon>
        <taxon>Bacillaceae</taxon>
        <taxon>Halobacillus</taxon>
    </lineage>
</organism>
<dbReference type="EMBL" id="CP095075">
    <property type="protein sequence ID" value="UOR11861.1"/>
    <property type="molecule type" value="Genomic_DNA"/>
</dbReference>
<evidence type="ECO:0000313" key="2">
    <source>
        <dbReference type="EMBL" id="UOR11861.1"/>
    </source>
</evidence>
<feature type="signal peptide" evidence="1">
    <location>
        <begin position="1"/>
        <end position="19"/>
    </location>
</feature>
<accession>A0ABY4HAE4</accession>
<dbReference type="RefSeq" id="WP_245032233.1">
    <property type="nucleotide sequence ID" value="NZ_CP095075.1"/>
</dbReference>
<keyword evidence="3" id="KW-1185">Reference proteome</keyword>
<dbReference type="Proteomes" id="UP000830326">
    <property type="component" value="Chromosome"/>
</dbReference>
<evidence type="ECO:0000256" key="1">
    <source>
        <dbReference type="SAM" id="SignalP"/>
    </source>
</evidence>
<evidence type="ECO:0008006" key="4">
    <source>
        <dbReference type="Google" id="ProtNLM"/>
    </source>
</evidence>
<evidence type="ECO:0000313" key="3">
    <source>
        <dbReference type="Proteomes" id="UP000830326"/>
    </source>
</evidence>
<reference evidence="2" key="1">
    <citation type="submission" date="2022-04" db="EMBL/GenBank/DDBJ databases">
        <title>Halobacillus sp. isolated from saltern.</title>
        <authorList>
            <person name="Won M."/>
            <person name="Lee C.-M."/>
            <person name="Woen H.-Y."/>
            <person name="Kwon S.-W."/>
        </authorList>
    </citation>
    <scope>NUCLEOTIDE SEQUENCE</scope>
    <source>
        <strain evidence="2">SSHM10-5</strain>
    </source>
</reference>
<protein>
    <recommendedName>
        <fullName evidence="4">Lipoprotein</fullName>
    </recommendedName>
</protein>
<feature type="chain" id="PRO_5046368054" description="Lipoprotein" evidence="1">
    <location>
        <begin position="20"/>
        <end position="277"/>
    </location>
</feature>
<dbReference type="PROSITE" id="PS51257">
    <property type="entry name" value="PROKAR_LIPOPROTEIN"/>
    <property type="match status" value="1"/>
</dbReference>
<dbReference type="Pfam" id="PF20316">
    <property type="entry name" value="DUF6612"/>
    <property type="match status" value="1"/>
</dbReference>
<keyword evidence="1" id="KW-0732">Signal</keyword>